<dbReference type="Proteomes" id="UP001237823">
    <property type="component" value="Unassembled WGS sequence"/>
</dbReference>
<proteinExistence type="predicted"/>
<sequence length="295" mass="30935">MGETVRAGAELSAAVQQEDGAVLHTTAGTTVSWAALHLLAERGFRWAPEAAHSTAPQLGRRLHVDLVIEHDPAPGILLGVASSRFVGHAFGAVPRFALVENGEAITPDRLTLAAERRSPQDALFVVTTRERPVLGGVLVVQRAADVVLETLRCTIAVPPGGDSALHAGLEAGLRSVMHGHHARSARFALSRGRTDGVVDTSVAGPPAPFGVYSAGRAARAHEAAADTAGLPHRVLVVGSERGVVSWFPGSERERWAAAAVLVERLQERRSRAAHASDLRAEGGSGEHGTRVGGER</sequence>
<dbReference type="InterPro" id="IPR046175">
    <property type="entry name" value="DUF6177"/>
</dbReference>
<keyword evidence="3" id="KW-1185">Reference proteome</keyword>
<protein>
    <submittedName>
        <fullName evidence="2">DUF6177 family protein</fullName>
    </submittedName>
</protein>
<dbReference type="RefSeq" id="WP_289459380.1">
    <property type="nucleotide sequence ID" value="NZ_JAUCML010000009.1"/>
</dbReference>
<dbReference type="EMBL" id="JAUCML010000009">
    <property type="protein sequence ID" value="MDM7886066.1"/>
    <property type="molecule type" value="Genomic_DNA"/>
</dbReference>
<feature type="compositionally biased region" description="Basic and acidic residues" evidence="1">
    <location>
        <begin position="271"/>
        <end position="280"/>
    </location>
</feature>
<comment type="caution">
    <text evidence="2">The sequence shown here is derived from an EMBL/GenBank/DDBJ whole genome shotgun (WGS) entry which is preliminary data.</text>
</comment>
<feature type="region of interest" description="Disordered" evidence="1">
    <location>
        <begin position="271"/>
        <end position="295"/>
    </location>
</feature>
<evidence type="ECO:0000313" key="3">
    <source>
        <dbReference type="Proteomes" id="UP001237823"/>
    </source>
</evidence>
<evidence type="ECO:0000313" key="2">
    <source>
        <dbReference type="EMBL" id="MDM7886066.1"/>
    </source>
</evidence>
<dbReference type="Pfam" id="PF19674">
    <property type="entry name" value="DUF6177"/>
    <property type="match status" value="1"/>
</dbReference>
<evidence type="ECO:0000256" key="1">
    <source>
        <dbReference type="SAM" id="MobiDB-lite"/>
    </source>
</evidence>
<reference evidence="2 3" key="1">
    <citation type="submission" date="2023-06" db="EMBL/GenBank/DDBJ databases">
        <authorList>
            <person name="Feng G."/>
            <person name="Li J."/>
            <person name="Zhu H."/>
        </authorList>
    </citation>
    <scope>NUCLEOTIDE SEQUENCE [LARGE SCALE GENOMIC DNA]</scope>
    <source>
        <strain evidence="2 3">RHCKG23</strain>
    </source>
</reference>
<gene>
    <name evidence="2" type="ORF">QUG92_13215</name>
</gene>
<accession>A0ABT7T929</accession>
<name>A0ABT7T929_9MICO</name>
<organism evidence="2 3">
    <name type="scientific">Curtobacterium citri</name>
    <dbReference type="NCBI Taxonomy" id="3055139"/>
    <lineage>
        <taxon>Bacteria</taxon>
        <taxon>Bacillati</taxon>
        <taxon>Actinomycetota</taxon>
        <taxon>Actinomycetes</taxon>
        <taxon>Micrococcales</taxon>
        <taxon>Microbacteriaceae</taxon>
        <taxon>Curtobacterium</taxon>
    </lineage>
</organism>